<evidence type="ECO:0000256" key="1">
    <source>
        <dbReference type="SAM" id="SignalP"/>
    </source>
</evidence>
<dbReference type="RefSeq" id="WP_380804677.1">
    <property type="nucleotide sequence ID" value="NZ_JBHUIV010000020.1"/>
</dbReference>
<keyword evidence="4" id="KW-1185">Reference proteome</keyword>
<feature type="signal peptide" evidence="1">
    <location>
        <begin position="1"/>
        <end position="26"/>
    </location>
</feature>
<accession>A0ABW5BA11</accession>
<name>A0ABW5BA11_9BACT</name>
<dbReference type="InterPro" id="IPR006680">
    <property type="entry name" value="Amidohydro-rel"/>
</dbReference>
<dbReference type="InterPro" id="IPR011059">
    <property type="entry name" value="Metal-dep_hydrolase_composite"/>
</dbReference>
<proteinExistence type="predicted"/>
<feature type="domain" description="Amidohydrolase-related" evidence="2">
    <location>
        <begin position="348"/>
        <end position="434"/>
    </location>
</feature>
<dbReference type="Gene3D" id="3.20.20.140">
    <property type="entry name" value="Metal-dependent hydrolases"/>
    <property type="match status" value="1"/>
</dbReference>
<dbReference type="Gene3D" id="2.30.40.10">
    <property type="entry name" value="Urease, subunit C, domain 1"/>
    <property type="match status" value="1"/>
</dbReference>
<dbReference type="InterPro" id="IPR051781">
    <property type="entry name" value="Metallo-dep_Hydrolase"/>
</dbReference>
<dbReference type="Proteomes" id="UP001597414">
    <property type="component" value="Unassembled WGS sequence"/>
</dbReference>
<dbReference type="SUPFAM" id="SSF51556">
    <property type="entry name" value="Metallo-dependent hydrolases"/>
    <property type="match status" value="1"/>
</dbReference>
<gene>
    <name evidence="3" type="ORF">ACFSKV_15425</name>
</gene>
<evidence type="ECO:0000313" key="3">
    <source>
        <dbReference type="EMBL" id="MFD2202967.1"/>
    </source>
</evidence>
<reference evidence="4" key="1">
    <citation type="journal article" date="2019" name="Int. J. Syst. Evol. Microbiol.">
        <title>The Global Catalogue of Microorganisms (GCM) 10K type strain sequencing project: providing services to taxonomists for standard genome sequencing and annotation.</title>
        <authorList>
            <consortium name="The Broad Institute Genomics Platform"/>
            <consortium name="The Broad Institute Genome Sequencing Center for Infectious Disease"/>
            <person name="Wu L."/>
            <person name="Ma J."/>
        </authorList>
    </citation>
    <scope>NUCLEOTIDE SEQUENCE [LARGE SCALE GENOMIC DNA]</scope>
    <source>
        <strain evidence="4">KCTC 19812</strain>
    </source>
</reference>
<dbReference type="EMBL" id="JBHUIV010000020">
    <property type="protein sequence ID" value="MFD2202967.1"/>
    <property type="molecule type" value="Genomic_DNA"/>
</dbReference>
<dbReference type="SUPFAM" id="SSF51338">
    <property type="entry name" value="Composite domain of metallo-dependent hydrolases"/>
    <property type="match status" value="1"/>
</dbReference>
<feature type="chain" id="PRO_5047423328" evidence="1">
    <location>
        <begin position="27"/>
        <end position="567"/>
    </location>
</feature>
<comment type="caution">
    <text evidence="3">The sequence shown here is derived from an EMBL/GenBank/DDBJ whole genome shotgun (WGS) entry which is preliminary data.</text>
</comment>
<dbReference type="PANTHER" id="PTHR43135">
    <property type="entry name" value="ALPHA-D-RIBOSE 1-METHYLPHOSPHONATE 5-TRIPHOSPHATE DIPHOSPHATASE"/>
    <property type="match status" value="1"/>
</dbReference>
<sequence length="567" mass="61297">MNIRFNQKVFCSLFFLALCFAVSAFSQSDPKGERRVTGTYALTNATVITSPGKSISGATVLIKNGLIEGIGSDIKIPSEAQVITMDSLFIYPGFIDGAGNTGINKPAEPERPANFDPSYPPDEIAGITPWRNVLDYFDSKSTQVQDWRKVGFTVSQIIPDGGMLPGKSSIVTFGGKESSNILAQNTSLHARFRSSGGGRGMYPGTQMGMMAKFRDLYKNAELSEKHHTLFASTSGISRPEVNKTLEAFFPVLNKKIPITFEVSNDLEIRRVLSLKNENGFRLILVNVADVEHVIKEIKEANAQVLLGLKLPNDKTASTNLEDLSDEMKARTQKIKDAYQKVLKQASSLESAGIPFGFTTIGANPNEMYKNIRLMIQNGLSEDAALAALTINTANILGIQRFTGTIEKGKLANMVIMTGPIFTEESQVKHVIADGYIFDYELKKKSGNGGAGENGKAPNIVGIWEYTSDTPAGSSGGIMEIKKEGEHLKGVISYDDPAGNGKATSEMKNISLSGSNLTFTFNVAAAGMSLEVSVNGDVNANQFSGNMSLTEYGSFPLNATKRPNQSNQ</sequence>
<protein>
    <submittedName>
        <fullName evidence="3">Amidohydrolase family protein</fullName>
    </submittedName>
</protein>
<dbReference type="InterPro" id="IPR032466">
    <property type="entry name" value="Metal_Hydrolase"/>
</dbReference>
<dbReference type="Pfam" id="PF01979">
    <property type="entry name" value="Amidohydro_1"/>
    <property type="match status" value="1"/>
</dbReference>
<evidence type="ECO:0000259" key="2">
    <source>
        <dbReference type="Pfam" id="PF01979"/>
    </source>
</evidence>
<dbReference type="PANTHER" id="PTHR43135:SF3">
    <property type="entry name" value="ALPHA-D-RIBOSE 1-METHYLPHOSPHONATE 5-TRIPHOSPHATE DIPHOSPHATASE"/>
    <property type="match status" value="1"/>
</dbReference>
<organism evidence="3 4">
    <name type="scientific">Shivajiella indica</name>
    <dbReference type="NCBI Taxonomy" id="872115"/>
    <lineage>
        <taxon>Bacteria</taxon>
        <taxon>Pseudomonadati</taxon>
        <taxon>Bacteroidota</taxon>
        <taxon>Cytophagia</taxon>
        <taxon>Cytophagales</taxon>
        <taxon>Cyclobacteriaceae</taxon>
        <taxon>Shivajiella</taxon>
    </lineage>
</organism>
<evidence type="ECO:0000313" key="4">
    <source>
        <dbReference type="Proteomes" id="UP001597414"/>
    </source>
</evidence>
<keyword evidence="1" id="KW-0732">Signal</keyword>